<organism evidence="1 2">
    <name type="scientific">Rhizophagus irregularis (strain DAOM 181602 / DAOM 197198 / MUCL 43194)</name>
    <name type="common">Arbuscular mycorrhizal fungus</name>
    <name type="synonym">Glomus intraradices</name>
    <dbReference type="NCBI Taxonomy" id="747089"/>
    <lineage>
        <taxon>Eukaryota</taxon>
        <taxon>Fungi</taxon>
        <taxon>Fungi incertae sedis</taxon>
        <taxon>Mucoromycota</taxon>
        <taxon>Glomeromycotina</taxon>
        <taxon>Glomeromycetes</taxon>
        <taxon>Glomerales</taxon>
        <taxon>Glomeraceae</taxon>
        <taxon>Rhizophagus</taxon>
    </lineage>
</organism>
<proteinExistence type="predicted"/>
<evidence type="ECO:0000313" key="1">
    <source>
        <dbReference type="EMBL" id="POG79556.1"/>
    </source>
</evidence>
<sequence length="204" mass="24436">MYTVANVYFISNFTNVNNEFHQYQINDTNSLSGRILSFENKAFNFSLPRLPKLLQFFTTWRCIIWKINVIKILSKDCSIKFIVNQETDSKSIRNVHILKFQDLSKLEGLGWIEYSFKISKIPEINTGKWWLQPSIEVNGFINMQIDYIRFMYDNYRKEIYFPKMGHLLPIHKIRPNVPEAFKDKYFSRKEMENLLELKDIIDNL</sequence>
<reference evidence="1 2" key="1">
    <citation type="journal article" date="2013" name="Proc. Natl. Acad. Sci. U.S.A.">
        <title>Genome of an arbuscular mycorrhizal fungus provides insight into the oldest plant symbiosis.</title>
        <authorList>
            <person name="Tisserant E."/>
            <person name="Malbreil M."/>
            <person name="Kuo A."/>
            <person name="Kohler A."/>
            <person name="Symeonidi A."/>
            <person name="Balestrini R."/>
            <person name="Charron P."/>
            <person name="Duensing N."/>
            <person name="Frei Dit Frey N."/>
            <person name="Gianinazzi-Pearson V."/>
            <person name="Gilbert L.B."/>
            <person name="Handa Y."/>
            <person name="Herr J.R."/>
            <person name="Hijri M."/>
            <person name="Koul R."/>
            <person name="Kawaguchi M."/>
            <person name="Krajinski F."/>
            <person name="Lammers P.J."/>
            <person name="Masclaux F.G."/>
            <person name="Murat C."/>
            <person name="Morin E."/>
            <person name="Ndikumana S."/>
            <person name="Pagni M."/>
            <person name="Petitpierre D."/>
            <person name="Requena N."/>
            <person name="Rosikiewicz P."/>
            <person name="Riley R."/>
            <person name="Saito K."/>
            <person name="San Clemente H."/>
            <person name="Shapiro H."/>
            <person name="van Tuinen D."/>
            <person name="Becard G."/>
            <person name="Bonfante P."/>
            <person name="Paszkowski U."/>
            <person name="Shachar-Hill Y.Y."/>
            <person name="Tuskan G.A."/>
            <person name="Young P.W."/>
            <person name="Sanders I.R."/>
            <person name="Henrissat B."/>
            <person name="Rensing S.A."/>
            <person name="Grigoriev I.V."/>
            <person name="Corradi N."/>
            <person name="Roux C."/>
            <person name="Martin F."/>
        </authorList>
    </citation>
    <scope>NUCLEOTIDE SEQUENCE [LARGE SCALE GENOMIC DNA]</scope>
    <source>
        <strain evidence="1 2">DAOM 197198</strain>
    </source>
</reference>
<comment type="caution">
    <text evidence="1">The sequence shown here is derived from an EMBL/GenBank/DDBJ whole genome shotgun (WGS) entry which is preliminary data.</text>
</comment>
<reference evidence="1 2" key="2">
    <citation type="journal article" date="2018" name="New Phytol.">
        <title>High intraspecific genome diversity in the model arbuscular mycorrhizal symbiont Rhizophagus irregularis.</title>
        <authorList>
            <person name="Chen E.C.H."/>
            <person name="Morin E."/>
            <person name="Beaudet D."/>
            <person name="Noel J."/>
            <person name="Yildirir G."/>
            <person name="Ndikumana S."/>
            <person name="Charron P."/>
            <person name="St-Onge C."/>
            <person name="Giorgi J."/>
            <person name="Kruger M."/>
            <person name="Marton T."/>
            <person name="Ropars J."/>
            <person name="Grigoriev I.V."/>
            <person name="Hainaut M."/>
            <person name="Henrissat B."/>
            <person name="Roux C."/>
            <person name="Martin F."/>
            <person name="Corradi N."/>
        </authorList>
    </citation>
    <scope>NUCLEOTIDE SEQUENCE [LARGE SCALE GENOMIC DNA]</scope>
    <source>
        <strain evidence="1 2">DAOM 197198</strain>
    </source>
</reference>
<protein>
    <submittedName>
        <fullName evidence="1">Uncharacterized protein</fullName>
    </submittedName>
</protein>
<dbReference type="EMBL" id="AUPC02000024">
    <property type="protein sequence ID" value="POG79556.1"/>
    <property type="molecule type" value="Genomic_DNA"/>
</dbReference>
<dbReference type="Proteomes" id="UP000018888">
    <property type="component" value="Unassembled WGS sequence"/>
</dbReference>
<gene>
    <name evidence="1" type="ORF">GLOIN_2v476919</name>
</gene>
<keyword evidence="2" id="KW-1185">Reference proteome</keyword>
<accession>A0A2P4QPJ8</accession>
<evidence type="ECO:0000313" key="2">
    <source>
        <dbReference type="Proteomes" id="UP000018888"/>
    </source>
</evidence>
<name>A0A2P4QPJ8_RHIID</name>
<dbReference type="AlphaFoldDB" id="A0A2P4QPJ8"/>